<evidence type="ECO:0000259" key="7">
    <source>
        <dbReference type="PROSITE" id="PS50115"/>
    </source>
</evidence>
<evidence type="ECO:0000256" key="2">
    <source>
        <dbReference type="ARBA" id="ARBA00022723"/>
    </source>
</evidence>
<dbReference type="AlphaFoldDB" id="A0A1Y2EQK9"/>
<accession>A0A1Y2EQK9</accession>
<dbReference type="SMART" id="SM00105">
    <property type="entry name" value="ArfGap"/>
    <property type="match status" value="1"/>
</dbReference>
<comment type="caution">
    <text evidence="8">The sequence shown here is derived from an EMBL/GenBank/DDBJ whole genome shotgun (WGS) entry which is preliminary data.</text>
</comment>
<dbReference type="GO" id="GO:0008270">
    <property type="term" value="F:zinc ion binding"/>
    <property type="evidence" value="ECO:0007669"/>
    <property type="project" value="UniProtKB-KW"/>
</dbReference>
<keyword evidence="4" id="KW-0862">Zinc</keyword>
<dbReference type="InParanoid" id="A0A1Y2EQK9"/>
<feature type="compositionally biased region" description="Low complexity" evidence="6">
    <location>
        <begin position="224"/>
        <end position="245"/>
    </location>
</feature>
<feature type="compositionally biased region" description="Low complexity" evidence="6">
    <location>
        <begin position="191"/>
        <end position="208"/>
    </location>
</feature>
<protein>
    <recommendedName>
        <fullName evidence="7">Arf-GAP domain-containing protein</fullName>
    </recommendedName>
</protein>
<keyword evidence="3 5" id="KW-0863">Zinc-finger</keyword>
<evidence type="ECO:0000256" key="1">
    <source>
        <dbReference type="ARBA" id="ARBA00022468"/>
    </source>
</evidence>
<dbReference type="InterPro" id="IPR037278">
    <property type="entry name" value="ARFGAP/RecO"/>
</dbReference>
<dbReference type="GO" id="GO:0048205">
    <property type="term" value="P:COPI coating of Golgi vesicle"/>
    <property type="evidence" value="ECO:0007669"/>
    <property type="project" value="TreeGrafter"/>
</dbReference>
<dbReference type="Pfam" id="PF01412">
    <property type="entry name" value="ArfGap"/>
    <property type="match status" value="1"/>
</dbReference>
<dbReference type="InterPro" id="IPR001164">
    <property type="entry name" value="ArfGAP_dom"/>
</dbReference>
<proteinExistence type="predicted"/>
<dbReference type="PRINTS" id="PR00405">
    <property type="entry name" value="REVINTRACTNG"/>
</dbReference>
<dbReference type="Proteomes" id="UP000193467">
    <property type="component" value="Unassembled WGS sequence"/>
</dbReference>
<dbReference type="FunCoup" id="A0A1Y2EQK9">
    <property type="interactions" value="331"/>
</dbReference>
<dbReference type="Gene3D" id="1.10.220.150">
    <property type="entry name" value="Arf GTPase activating protein"/>
    <property type="match status" value="1"/>
</dbReference>
<sequence>MSANSKERDAIFAVLRSQKANKMCFDCKAKNPTWSSVTFGVYICLDCSSVHRNAGVHVTFVRSTNMDIWKWRELRVMKVGGNGAFTDFLARHPGSGSSSNDTKEKYLSRAAGLYKEELAKRCAEDEKRYGPGKVYVEGVAGQGEAPVAESNDGDFFDTWDAPPAAKKALAPAAATPPLIQFGLSPGNTPLSSRPSSPRVSSSAGASPVLNSGASTPTVAPAAPRTVTSSSLRTTSSASSTTSTSRPKMTLGARTTSGSTAGSGPIGRGKLGVKKGGAVNFEEAERKAREEEERIKKLGYDERQEREAAEAAAAAAAKSAATSGGYGSRSESNGKAKRDSIETERLGMGIKRLGFGQIQGMSGEEAAKEAAKQAKLAERRSRGIADDYEEPTSDYARKTFGSQKGISSDMYHQTGAYDANAAREAQHRLQSFNGATAISSNQYYGRDDDEAQDMEDSILGANGLGGLEAGARDAVRTIMEQTGIESLDDVQVALRQGALKLSDMLARYA</sequence>
<feature type="compositionally biased region" description="Basic and acidic residues" evidence="6">
    <location>
        <begin position="296"/>
        <end position="308"/>
    </location>
</feature>
<keyword evidence="1" id="KW-0343">GTPase activation</keyword>
<dbReference type="SUPFAM" id="SSF57863">
    <property type="entry name" value="ArfGap/RecO-like zinc finger"/>
    <property type="match status" value="1"/>
</dbReference>
<dbReference type="InterPro" id="IPR038508">
    <property type="entry name" value="ArfGAP_dom_sf"/>
</dbReference>
<dbReference type="EMBL" id="MCGR01000044">
    <property type="protein sequence ID" value="ORY73829.1"/>
    <property type="molecule type" value="Genomic_DNA"/>
</dbReference>
<evidence type="ECO:0000256" key="6">
    <source>
        <dbReference type="SAM" id="MobiDB-lite"/>
    </source>
</evidence>
<dbReference type="OrthoDB" id="983479at2759"/>
<reference evidence="8 9" key="1">
    <citation type="submission" date="2016-07" db="EMBL/GenBank/DDBJ databases">
        <title>Pervasive Adenine N6-methylation of Active Genes in Fungi.</title>
        <authorList>
            <consortium name="DOE Joint Genome Institute"/>
            <person name="Mondo S.J."/>
            <person name="Dannebaum R.O."/>
            <person name="Kuo R.C."/>
            <person name="Labutti K."/>
            <person name="Haridas S."/>
            <person name="Kuo A."/>
            <person name="Salamov A."/>
            <person name="Ahrendt S.R."/>
            <person name="Lipzen A."/>
            <person name="Sullivan W."/>
            <person name="Andreopoulos W.B."/>
            <person name="Clum A."/>
            <person name="Lindquist E."/>
            <person name="Daum C."/>
            <person name="Ramamoorthy G.K."/>
            <person name="Gryganskyi A."/>
            <person name="Culley D."/>
            <person name="Magnuson J.K."/>
            <person name="James T.Y."/>
            <person name="O'Malley M.A."/>
            <person name="Stajich J.E."/>
            <person name="Spatafora J.W."/>
            <person name="Visel A."/>
            <person name="Grigoriev I.V."/>
        </authorList>
    </citation>
    <scope>NUCLEOTIDE SEQUENCE [LARGE SCALE GENOMIC DNA]</scope>
    <source>
        <strain evidence="8 9">62-1032</strain>
    </source>
</reference>
<feature type="compositionally biased region" description="Low complexity" evidence="6">
    <location>
        <begin position="309"/>
        <end position="320"/>
    </location>
</feature>
<dbReference type="GO" id="GO:0000139">
    <property type="term" value="C:Golgi membrane"/>
    <property type="evidence" value="ECO:0007669"/>
    <property type="project" value="GOC"/>
</dbReference>
<organism evidence="8 9">
    <name type="scientific">Leucosporidium creatinivorum</name>
    <dbReference type="NCBI Taxonomy" id="106004"/>
    <lineage>
        <taxon>Eukaryota</taxon>
        <taxon>Fungi</taxon>
        <taxon>Dikarya</taxon>
        <taxon>Basidiomycota</taxon>
        <taxon>Pucciniomycotina</taxon>
        <taxon>Microbotryomycetes</taxon>
        <taxon>Leucosporidiales</taxon>
        <taxon>Leucosporidium</taxon>
    </lineage>
</organism>
<evidence type="ECO:0000256" key="4">
    <source>
        <dbReference type="ARBA" id="ARBA00022833"/>
    </source>
</evidence>
<feature type="region of interest" description="Disordered" evidence="6">
    <location>
        <begin position="180"/>
        <end position="272"/>
    </location>
</feature>
<dbReference type="PANTHER" id="PTHR45686">
    <property type="entry name" value="ADP-RIBOSYLATION FACTOR GTPASE ACTIVATING PROTEIN 3, ISOFORM H-RELATED"/>
    <property type="match status" value="1"/>
</dbReference>
<dbReference type="PROSITE" id="PS50115">
    <property type="entry name" value="ARFGAP"/>
    <property type="match status" value="1"/>
</dbReference>
<evidence type="ECO:0000313" key="8">
    <source>
        <dbReference type="EMBL" id="ORY73829.1"/>
    </source>
</evidence>
<name>A0A1Y2EQK9_9BASI</name>
<keyword evidence="9" id="KW-1185">Reference proteome</keyword>
<dbReference type="GO" id="GO:0005096">
    <property type="term" value="F:GTPase activator activity"/>
    <property type="evidence" value="ECO:0007669"/>
    <property type="project" value="UniProtKB-KW"/>
</dbReference>
<feature type="domain" description="Arf-GAP" evidence="7">
    <location>
        <begin position="9"/>
        <end position="127"/>
    </location>
</feature>
<keyword evidence="2" id="KW-0479">Metal-binding</keyword>
<evidence type="ECO:0000256" key="5">
    <source>
        <dbReference type="PROSITE-ProRule" id="PRU00288"/>
    </source>
</evidence>
<feature type="compositionally biased region" description="Basic and acidic residues" evidence="6">
    <location>
        <begin position="331"/>
        <end position="342"/>
    </location>
</feature>
<dbReference type="STRING" id="106004.A0A1Y2EQK9"/>
<evidence type="ECO:0000256" key="3">
    <source>
        <dbReference type="ARBA" id="ARBA00022771"/>
    </source>
</evidence>
<evidence type="ECO:0000313" key="9">
    <source>
        <dbReference type="Proteomes" id="UP000193467"/>
    </source>
</evidence>
<dbReference type="PANTHER" id="PTHR45686:SF4">
    <property type="entry name" value="ADP-RIBOSYLATION FACTOR GTPASE ACTIVATING PROTEIN 3, ISOFORM H"/>
    <property type="match status" value="1"/>
</dbReference>
<feature type="compositionally biased region" description="Polar residues" evidence="6">
    <location>
        <begin position="252"/>
        <end position="261"/>
    </location>
</feature>
<gene>
    <name evidence="8" type="ORF">BCR35DRAFT_306935</name>
</gene>
<feature type="region of interest" description="Disordered" evidence="6">
    <location>
        <begin position="296"/>
        <end position="342"/>
    </location>
</feature>
<dbReference type="CDD" id="cd08831">
    <property type="entry name" value="ArfGap_ArfGap2_3_like"/>
    <property type="match status" value="1"/>
</dbReference>